<comment type="catalytic activity">
    <reaction evidence="1">
        <text>ATP + protein L-histidine = ADP + protein N-phospho-L-histidine.</text>
        <dbReference type="EC" id="2.7.13.3"/>
    </reaction>
</comment>
<dbReference type="FunFam" id="3.30.565.10:FF:000023">
    <property type="entry name" value="PAS domain-containing sensor histidine kinase"/>
    <property type="match status" value="1"/>
</dbReference>
<keyword evidence="8" id="KW-0418">Kinase</keyword>
<evidence type="ECO:0000259" key="16">
    <source>
        <dbReference type="PROSITE" id="PS50113"/>
    </source>
</evidence>
<dbReference type="GO" id="GO:0000155">
    <property type="term" value="F:phosphorelay sensor kinase activity"/>
    <property type="evidence" value="ECO:0007669"/>
    <property type="project" value="InterPro"/>
</dbReference>
<dbReference type="Gene3D" id="3.40.50.2300">
    <property type="match status" value="1"/>
</dbReference>
<dbReference type="AlphaFoldDB" id="A0A7W3UXM2"/>
<keyword evidence="7" id="KW-0547">Nucleotide-binding</keyword>
<keyword evidence="6" id="KW-0808">Transferase</keyword>
<feature type="domain" description="PAC" evidence="16">
    <location>
        <begin position="211"/>
        <end position="266"/>
    </location>
</feature>
<evidence type="ECO:0000256" key="12">
    <source>
        <dbReference type="PROSITE-ProRule" id="PRU00169"/>
    </source>
</evidence>
<dbReference type="Pfam" id="PF02518">
    <property type="entry name" value="HATPase_c"/>
    <property type="match status" value="1"/>
</dbReference>
<dbReference type="CDD" id="cd16922">
    <property type="entry name" value="HATPase_EvgS-ArcB-TorS-like"/>
    <property type="match status" value="1"/>
</dbReference>
<reference evidence="17 18" key="1">
    <citation type="submission" date="2020-08" db="EMBL/GenBank/DDBJ databases">
        <title>Stenotrophomonas sp. W1S232.</title>
        <authorList>
            <person name="Deng Y."/>
        </authorList>
    </citation>
    <scope>NUCLEOTIDE SEQUENCE [LARGE SCALE GENOMIC DNA]</scope>
    <source>
        <strain evidence="17 18">W1S232</strain>
    </source>
</reference>
<name>A0A7W3UXM2_9GAMM</name>
<evidence type="ECO:0000256" key="7">
    <source>
        <dbReference type="ARBA" id="ARBA00022741"/>
    </source>
</evidence>
<dbReference type="RefSeq" id="WP_182621122.1">
    <property type="nucleotide sequence ID" value="NZ_JACIUV010000001.1"/>
</dbReference>
<dbReference type="SMART" id="SM00388">
    <property type="entry name" value="HisKA"/>
    <property type="match status" value="1"/>
</dbReference>
<dbReference type="PROSITE" id="PS50110">
    <property type="entry name" value="RESPONSE_REGULATORY"/>
    <property type="match status" value="1"/>
</dbReference>
<dbReference type="Gene3D" id="3.30.450.20">
    <property type="entry name" value="PAS domain"/>
    <property type="match status" value="2"/>
</dbReference>
<dbReference type="Pfam" id="PF08448">
    <property type="entry name" value="PAS_4"/>
    <property type="match status" value="1"/>
</dbReference>
<dbReference type="PANTHER" id="PTHR43047">
    <property type="entry name" value="TWO-COMPONENT HISTIDINE PROTEIN KINASE"/>
    <property type="match status" value="1"/>
</dbReference>
<dbReference type="PRINTS" id="PR00344">
    <property type="entry name" value="BCTRLSENSOR"/>
</dbReference>
<dbReference type="SUPFAM" id="SSF55785">
    <property type="entry name" value="PYP-like sensor domain (PAS domain)"/>
    <property type="match status" value="1"/>
</dbReference>
<dbReference type="Gene3D" id="3.30.565.10">
    <property type="entry name" value="Histidine kinase-like ATPase, C-terminal domain"/>
    <property type="match status" value="1"/>
</dbReference>
<evidence type="ECO:0000256" key="5">
    <source>
        <dbReference type="ARBA" id="ARBA00022553"/>
    </source>
</evidence>
<dbReference type="GO" id="GO:0009927">
    <property type="term" value="F:histidine phosphotransfer kinase activity"/>
    <property type="evidence" value="ECO:0007669"/>
    <property type="project" value="TreeGrafter"/>
</dbReference>
<feature type="domain" description="Response regulatory" evidence="14">
    <location>
        <begin position="540"/>
        <end position="661"/>
    </location>
</feature>
<comment type="subcellular location">
    <subcellularLocation>
        <location evidence="2">Cell membrane</location>
    </subcellularLocation>
</comment>
<dbReference type="InterPro" id="IPR011006">
    <property type="entry name" value="CheY-like_superfamily"/>
</dbReference>
<dbReference type="EC" id="2.7.13.3" evidence="3"/>
<dbReference type="SMART" id="SM00086">
    <property type="entry name" value="PAC"/>
    <property type="match status" value="1"/>
</dbReference>
<evidence type="ECO:0000256" key="3">
    <source>
        <dbReference type="ARBA" id="ARBA00012438"/>
    </source>
</evidence>
<evidence type="ECO:0000259" key="15">
    <source>
        <dbReference type="PROSITE" id="PS50112"/>
    </source>
</evidence>
<dbReference type="InterPro" id="IPR035965">
    <property type="entry name" value="PAS-like_dom_sf"/>
</dbReference>
<dbReference type="GO" id="GO:0005524">
    <property type="term" value="F:ATP binding"/>
    <property type="evidence" value="ECO:0007669"/>
    <property type="project" value="UniProtKB-KW"/>
</dbReference>
<dbReference type="InterPro" id="IPR000700">
    <property type="entry name" value="PAS-assoc_C"/>
</dbReference>
<dbReference type="SUPFAM" id="SSF47384">
    <property type="entry name" value="Homodimeric domain of signal transducing histidine kinase"/>
    <property type="match status" value="1"/>
</dbReference>
<dbReference type="SMART" id="SM00387">
    <property type="entry name" value="HATPase_c"/>
    <property type="match status" value="1"/>
</dbReference>
<dbReference type="PROSITE" id="PS50109">
    <property type="entry name" value="HIS_KIN"/>
    <property type="match status" value="1"/>
</dbReference>
<dbReference type="Pfam" id="PF00072">
    <property type="entry name" value="Response_reg"/>
    <property type="match status" value="1"/>
</dbReference>
<evidence type="ECO:0000256" key="9">
    <source>
        <dbReference type="ARBA" id="ARBA00022840"/>
    </source>
</evidence>
<sequence>MPLSLDSKQAEAMSADEADSGWSERILAHGRAGAGVLRRLSDDAFEFVHATPRLARLTRLPVRRGSSLRQLAPWLEQEWYDRLNRIARQGGTGLFESRLGGRTRWFAIEVSALEGPGSPLLGVMLHNITRRKRREQETHEKKQRYRALVDGLPLPVWVIGADGQVQFVNSVFETFFGHPAVSEFGLMWSQLLHPEELEGFEYKMQQALAERSELTSVVRGRRADGAWRWLEISVVPRYSRSGRFLGMAGNSRDITDRHELELANEQLLRAERVARTAAESTARLKDEFMATISHELRTPLTTVLGWSEVLLQRIPVDDPNYKGIRVIATSGLALKRLIGDMLDLSGMLLGKLKLDMEVLDLAREVGDAVRSLDLAAAERQLDVRLSLPSGDCPVLGDQTRVQQILWNLLSNAAKFTDEGGVIDIVLDKLGNNYRLRITDSGVGIAEEVLPHIFSRFRQADGTTTRRYGGLGLGLSIVQQLVDLHGGTVTASSPGIGGGATFTVLLPVLPRSGPPVHARPGSQRTRIQAVGTDSDTLANLRLLLVDDQKEIIEMLRQSLERHGAQVHTASSAAEALRMIGGSDHARYDVVLSDIGMPGMDGYAMVRTIREDLGLPASVLPIIAVTALARSDDRQRALENGFQAHVTKPCNLAVLLAEIRTVLRA</sequence>
<dbReference type="CDD" id="cd00082">
    <property type="entry name" value="HisKA"/>
    <property type="match status" value="1"/>
</dbReference>
<accession>A0A7W3UXM2</accession>
<keyword evidence="11" id="KW-0472">Membrane</keyword>
<dbReference type="InterPro" id="IPR001789">
    <property type="entry name" value="Sig_transdc_resp-reg_receiver"/>
</dbReference>
<organism evidence="17 18">
    <name type="scientific">Stenotrophomonas koreensis</name>
    <dbReference type="NCBI Taxonomy" id="266128"/>
    <lineage>
        <taxon>Bacteria</taxon>
        <taxon>Pseudomonadati</taxon>
        <taxon>Pseudomonadota</taxon>
        <taxon>Gammaproteobacteria</taxon>
        <taxon>Lysobacterales</taxon>
        <taxon>Lysobacteraceae</taxon>
        <taxon>Stenotrophomonas</taxon>
    </lineage>
</organism>
<dbReference type="InterPro" id="IPR013656">
    <property type="entry name" value="PAS_4"/>
</dbReference>
<dbReference type="Proteomes" id="UP000550609">
    <property type="component" value="Unassembled WGS sequence"/>
</dbReference>
<protein>
    <recommendedName>
        <fullName evidence="3">histidine kinase</fullName>
        <ecNumber evidence="3">2.7.13.3</ecNumber>
    </recommendedName>
</protein>
<evidence type="ECO:0000256" key="4">
    <source>
        <dbReference type="ARBA" id="ARBA00022475"/>
    </source>
</evidence>
<dbReference type="Gene3D" id="1.10.287.130">
    <property type="match status" value="1"/>
</dbReference>
<dbReference type="SMART" id="SM00448">
    <property type="entry name" value="REC"/>
    <property type="match status" value="1"/>
</dbReference>
<proteinExistence type="predicted"/>
<dbReference type="EMBL" id="JACIUV010000001">
    <property type="protein sequence ID" value="MBB1115686.1"/>
    <property type="molecule type" value="Genomic_DNA"/>
</dbReference>
<keyword evidence="4" id="KW-1003">Cell membrane</keyword>
<dbReference type="Pfam" id="PF00512">
    <property type="entry name" value="HisKA"/>
    <property type="match status" value="1"/>
</dbReference>
<evidence type="ECO:0000259" key="14">
    <source>
        <dbReference type="PROSITE" id="PS50110"/>
    </source>
</evidence>
<evidence type="ECO:0000256" key="6">
    <source>
        <dbReference type="ARBA" id="ARBA00022679"/>
    </source>
</evidence>
<dbReference type="InterPro" id="IPR036890">
    <property type="entry name" value="HATPase_C_sf"/>
</dbReference>
<dbReference type="NCBIfam" id="TIGR00229">
    <property type="entry name" value="sensory_box"/>
    <property type="match status" value="1"/>
</dbReference>
<dbReference type="InterPro" id="IPR003594">
    <property type="entry name" value="HATPase_dom"/>
</dbReference>
<gene>
    <name evidence="17" type="ORF">H4O09_01220</name>
</gene>
<evidence type="ECO:0000256" key="11">
    <source>
        <dbReference type="ARBA" id="ARBA00023136"/>
    </source>
</evidence>
<dbReference type="PROSITE" id="PS50113">
    <property type="entry name" value="PAC"/>
    <property type="match status" value="1"/>
</dbReference>
<dbReference type="InterPro" id="IPR003661">
    <property type="entry name" value="HisK_dim/P_dom"/>
</dbReference>
<dbReference type="CDD" id="cd17580">
    <property type="entry name" value="REC_2_DhkD-like"/>
    <property type="match status" value="1"/>
</dbReference>
<dbReference type="InterPro" id="IPR004358">
    <property type="entry name" value="Sig_transdc_His_kin-like_C"/>
</dbReference>
<comment type="caution">
    <text evidence="17">The sequence shown here is derived from an EMBL/GenBank/DDBJ whole genome shotgun (WGS) entry which is preliminary data.</text>
</comment>
<keyword evidence="10" id="KW-0902">Two-component regulatory system</keyword>
<evidence type="ECO:0000256" key="2">
    <source>
        <dbReference type="ARBA" id="ARBA00004236"/>
    </source>
</evidence>
<dbReference type="SUPFAM" id="SSF52172">
    <property type="entry name" value="CheY-like"/>
    <property type="match status" value="1"/>
</dbReference>
<evidence type="ECO:0000256" key="1">
    <source>
        <dbReference type="ARBA" id="ARBA00000085"/>
    </source>
</evidence>
<evidence type="ECO:0000256" key="8">
    <source>
        <dbReference type="ARBA" id="ARBA00022777"/>
    </source>
</evidence>
<dbReference type="InterPro" id="IPR005467">
    <property type="entry name" value="His_kinase_dom"/>
</dbReference>
<dbReference type="InterPro" id="IPR001610">
    <property type="entry name" value="PAC"/>
</dbReference>
<dbReference type="SUPFAM" id="SSF55874">
    <property type="entry name" value="ATPase domain of HSP90 chaperone/DNA topoisomerase II/histidine kinase"/>
    <property type="match status" value="1"/>
</dbReference>
<feature type="domain" description="PAS" evidence="15">
    <location>
        <begin position="141"/>
        <end position="211"/>
    </location>
</feature>
<keyword evidence="9" id="KW-0067">ATP-binding</keyword>
<keyword evidence="5 12" id="KW-0597">Phosphoprotein</keyword>
<evidence type="ECO:0000256" key="10">
    <source>
        <dbReference type="ARBA" id="ARBA00023012"/>
    </source>
</evidence>
<evidence type="ECO:0000259" key="13">
    <source>
        <dbReference type="PROSITE" id="PS50109"/>
    </source>
</evidence>
<dbReference type="PROSITE" id="PS50112">
    <property type="entry name" value="PAS"/>
    <property type="match status" value="1"/>
</dbReference>
<feature type="modified residue" description="4-aspartylphosphate" evidence="12">
    <location>
        <position position="592"/>
    </location>
</feature>
<feature type="domain" description="Histidine kinase" evidence="13">
    <location>
        <begin position="291"/>
        <end position="509"/>
    </location>
</feature>
<dbReference type="SMART" id="SM00091">
    <property type="entry name" value="PAS"/>
    <property type="match status" value="1"/>
</dbReference>
<dbReference type="CDD" id="cd00130">
    <property type="entry name" value="PAS"/>
    <property type="match status" value="1"/>
</dbReference>
<dbReference type="PANTHER" id="PTHR43047:SF72">
    <property type="entry name" value="OSMOSENSING HISTIDINE PROTEIN KINASE SLN1"/>
    <property type="match status" value="1"/>
</dbReference>
<dbReference type="GO" id="GO:0005886">
    <property type="term" value="C:plasma membrane"/>
    <property type="evidence" value="ECO:0007669"/>
    <property type="project" value="UniProtKB-SubCell"/>
</dbReference>
<dbReference type="InterPro" id="IPR036097">
    <property type="entry name" value="HisK_dim/P_sf"/>
</dbReference>
<evidence type="ECO:0000313" key="18">
    <source>
        <dbReference type="Proteomes" id="UP000550609"/>
    </source>
</evidence>
<evidence type="ECO:0000313" key="17">
    <source>
        <dbReference type="EMBL" id="MBB1115686.1"/>
    </source>
</evidence>
<dbReference type="InterPro" id="IPR000014">
    <property type="entry name" value="PAS"/>
</dbReference>